<feature type="region of interest" description="Disordered" evidence="1">
    <location>
        <begin position="123"/>
        <end position="196"/>
    </location>
</feature>
<feature type="transmembrane region" description="Helical" evidence="2">
    <location>
        <begin position="103"/>
        <end position="124"/>
    </location>
</feature>
<organism evidence="4 5">
    <name type="scientific">Globodera rostochiensis</name>
    <name type="common">Golden nematode worm</name>
    <name type="synonym">Heterodera rostochiensis</name>
    <dbReference type="NCBI Taxonomy" id="31243"/>
    <lineage>
        <taxon>Eukaryota</taxon>
        <taxon>Metazoa</taxon>
        <taxon>Ecdysozoa</taxon>
        <taxon>Nematoda</taxon>
        <taxon>Chromadorea</taxon>
        <taxon>Rhabditida</taxon>
        <taxon>Tylenchina</taxon>
        <taxon>Tylenchomorpha</taxon>
        <taxon>Tylenchoidea</taxon>
        <taxon>Heteroderidae</taxon>
        <taxon>Heteroderinae</taxon>
        <taxon>Globodera</taxon>
    </lineage>
</organism>
<feature type="compositionally biased region" description="Gly residues" evidence="1">
    <location>
        <begin position="142"/>
        <end position="154"/>
    </location>
</feature>
<feature type="compositionally biased region" description="Basic and acidic residues" evidence="1">
    <location>
        <begin position="594"/>
        <end position="606"/>
    </location>
</feature>
<feature type="compositionally biased region" description="Basic and acidic residues" evidence="1">
    <location>
        <begin position="130"/>
        <end position="141"/>
    </location>
</feature>
<dbReference type="WBParaSite" id="Gr19_v10_g8376.t1">
    <property type="protein sequence ID" value="Gr19_v10_g8376.t1"/>
    <property type="gene ID" value="Gr19_v10_g8376"/>
</dbReference>
<evidence type="ECO:0000259" key="3">
    <source>
        <dbReference type="Pfam" id="PF01553"/>
    </source>
</evidence>
<feature type="compositionally biased region" description="Low complexity" evidence="1">
    <location>
        <begin position="162"/>
        <end position="172"/>
    </location>
</feature>
<keyword evidence="2" id="KW-0812">Transmembrane</keyword>
<feature type="compositionally biased region" description="Basic and acidic residues" evidence="1">
    <location>
        <begin position="229"/>
        <end position="238"/>
    </location>
</feature>
<dbReference type="PANTHER" id="PTHR22753:SF14">
    <property type="entry name" value="MONOACYLGLYCEROL_DIACYLGLYCEROL O-ACYLTRANSFERASE"/>
    <property type="match status" value="1"/>
</dbReference>
<feature type="region of interest" description="Disordered" evidence="1">
    <location>
        <begin position="217"/>
        <end position="238"/>
    </location>
</feature>
<evidence type="ECO:0000256" key="1">
    <source>
        <dbReference type="SAM" id="MobiDB-lite"/>
    </source>
</evidence>
<accession>A0A914I8X8</accession>
<protein>
    <submittedName>
        <fullName evidence="5">Phospholipid/glycerol acyltransferase domain-containing protein</fullName>
    </submittedName>
</protein>
<dbReference type="Proteomes" id="UP000887572">
    <property type="component" value="Unplaced"/>
</dbReference>
<dbReference type="PANTHER" id="PTHR22753">
    <property type="entry name" value="TRANSMEMBRANE PROTEIN 68"/>
    <property type="match status" value="1"/>
</dbReference>
<evidence type="ECO:0000256" key="2">
    <source>
        <dbReference type="SAM" id="Phobius"/>
    </source>
</evidence>
<feature type="compositionally biased region" description="Basic and acidic residues" evidence="1">
    <location>
        <begin position="180"/>
        <end position="196"/>
    </location>
</feature>
<sequence>MLPTCRARQKKNGVPKIRIKYLFLCHFGDVSIAKGVPPISSHRGVQLSPIICRPTTNRPRPVNRFLHTIWAPSKYRQTRDKTLPDDLINSSCSLDNKKKKNKFVVPVGVVLLLLLLFSVVGGGGGEEEEEQRRRRTRDEARGGGVNSSSDGGGRAGRDREAQQQYQQQQQQQRRSNQSTREVKESEESGHNEEGETTRALDLMRLWWSAILPNHNDDKAAEEDNNNYHNFDDHQHQHHQLEQELNDDGPLLTAATKLHWLLLNISKTTTMGWPEWLQPHIDSFVLWVNGLLEYWHLGYLEYIVWLLLPIFIVFVLPIVFLFFSYGCVIFLRIYKHRNRIREAYASSVWDGARASIASFWEGVGYLWHGYELHGLENIPDEGPAMIVAYHGPTPIDLYYVIAKGILYKKRTIHCVADKFVFKIPGWSMICKVFCMTPGTVEDCVATLSQGHVLIIAPGGVREALFSNPVTYELMWGRRLGFAKVVLNSGAPVIPMFTENCREAFRTPRWARRLTRPIYERTRLPVCPIYGGFPVKMITHLGTPLTFVDDVFDQPLSAEQIKRTVRDAVDALIQRHQHLPGGICRAMFQRIRAKRTKPEPDDAVEARKQWRKRHRRRSSNDQQQQNVTVTDLSRIVVGELSPCHDELVEVPLLLNHQQGKDVGRHHQQRLGTVDGEDLDQE</sequence>
<feature type="region of interest" description="Disordered" evidence="1">
    <location>
        <begin position="593"/>
        <end position="625"/>
    </location>
</feature>
<feature type="region of interest" description="Disordered" evidence="1">
    <location>
        <begin position="657"/>
        <end position="679"/>
    </location>
</feature>
<name>A0A914I8X8_GLORO</name>
<evidence type="ECO:0000313" key="5">
    <source>
        <dbReference type="WBParaSite" id="Gr19_v10_g8376.t1"/>
    </source>
</evidence>
<dbReference type="AlphaFoldDB" id="A0A914I8X8"/>
<dbReference type="GO" id="GO:0016746">
    <property type="term" value="F:acyltransferase activity"/>
    <property type="evidence" value="ECO:0007669"/>
    <property type="project" value="InterPro"/>
</dbReference>
<feature type="transmembrane region" description="Helical" evidence="2">
    <location>
        <begin position="301"/>
        <end position="330"/>
    </location>
</feature>
<dbReference type="Pfam" id="PF01553">
    <property type="entry name" value="Acyltransferase"/>
    <property type="match status" value="1"/>
</dbReference>
<evidence type="ECO:0000313" key="4">
    <source>
        <dbReference type="Proteomes" id="UP000887572"/>
    </source>
</evidence>
<feature type="domain" description="Phospholipid/glycerol acyltransferase" evidence="3">
    <location>
        <begin position="370"/>
        <end position="494"/>
    </location>
</feature>
<reference evidence="5" key="1">
    <citation type="submission" date="2022-11" db="UniProtKB">
        <authorList>
            <consortium name="WormBaseParasite"/>
        </authorList>
    </citation>
    <scope>IDENTIFICATION</scope>
</reference>
<keyword evidence="4" id="KW-1185">Reference proteome</keyword>
<proteinExistence type="predicted"/>
<dbReference type="GO" id="GO:0016020">
    <property type="term" value="C:membrane"/>
    <property type="evidence" value="ECO:0007669"/>
    <property type="project" value="TreeGrafter"/>
</dbReference>
<dbReference type="CDD" id="cd07987">
    <property type="entry name" value="LPLAT_MGAT-like"/>
    <property type="match status" value="1"/>
</dbReference>
<dbReference type="InterPro" id="IPR002123">
    <property type="entry name" value="Plipid/glycerol_acylTrfase"/>
</dbReference>
<dbReference type="SUPFAM" id="SSF69593">
    <property type="entry name" value="Glycerol-3-phosphate (1)-acyltransferase"/>
    <property type="match status" value="1"/>
</dbReference>
<keyword evidence="2" id="KW-0472">Membrane</keyword>
<keyword evidence="2" id="KW-1133">Transmembrane helix</keyword>